<keyword evidence="3" id="KW-1003">Cell membrane</keyword>
<dbReference type="EnsemblBacteria" id="AAS62547">
    <property type="protein sequence ID" value="AAS62547"/>
    <property type="gene ID" value="YP_2341"/>
</dbReference>
<proteinExistence type="inferred from homology"/>
<dbReference type="EMBL" id="AE009952">
    <property type="protein sequence ID" value="AAM85226.1"/>
    <property type="molecule type" value="Genomic_DNA"/>
</dbReference>
<keyword evidence="7" id="KW-0472">Membrane</keyword>
<dbReference type="AlphaFoldDB" id="Q8D0S6"/>
<name>Q8D0S6_YERPE</name>
<evidence type="ECO:0000256" key="7">
    <source>
        <dbReference type="ARBA" id="ARBA00023136"/>
    </source>
</evidence>
<gene>
    <name evidence="10" type="primary">elaB</name>
    <name evidence="10" type="ordered locus">y1657</name>
    <name evidence="11" type="ordered locus">YP_2341</name>
</gene>
<evidence type="ECO:0000259" key="9">
    <source>
        <dbReference type="Pfam" id="PF19029"/>
    </source>
</evidence>
<dbReference type="Proteomes" id="UP000001019">
    <property type="component" value="Chromosome"/>
</dbReference>
<dbReference type="Pfam" id="PF05957">
    <property type="entry name" value="DUF883"/>
    <property type="match status" value="1"/>
</dbReference>
<dbReference type="InterPro" id="IPR043604">
    <property type="entry name" value="DUF883_N"/>
</dbReference>
<keyword evidence="6" id="KW-1133">Transmembrane helix</keyword>
<dbReference type="KEGG" id="ypk:y1657"/>
<evidence type="ECO:0000256" key="3">
    <source>
        <dbReference type="ARBA" id="ARBA00022475"/>
    </source>
</evidence>
<evidence type="ECO:0000256" key="5">
    <source>
        <dbReference type="ARBA" id="ARBA00022692"/>
    </source>
</evidence>
<evidence type="ECO:0000256" key="2">
    <source>
        <dbReference type="ARBA" id="ARBA00010423"/>
    </source>
</evidence>
<keyword evidence="5" id="KW-0812">Transmembrane</keyword>
<feature type="domain" description="DUF883" evidence="9">
    <location>
        <begin position="86"/>
        <end position="115"/>
    </location>
</feature>
<evidence type="ECO:0000256" key="1">
    <source>
        <dbReference type="ARBA" id="ARBA00004377"/>
    </source>
</evidence>
<dbReference type="KEGG" id="ypm:YP_2341"/>
<dbReference type="Pfam" id="PF19029">
    <property type="entry name" value="DUF883_C"/>
    <property type="match status" value="1"/>
</dbReference>
<feature type="domain" description="DUF883" evidence="8">
    <location>
        <begin position="23"/>
        <end position="73"/>
    </location>
</feature>
<dbReference type="Proteomes" id="UP000002490">
    <property type="component" value="Chromosome"/>
</dbReference>
<keyword evidence="4" id="KW-0997">Cell inner membrane</keyword>
<sequence length="115" mass="12935">MGIRCLFHAWRMHMNRDNEPPTSLEDDLAMLTDTLEEVLRYSGTLADESYQEIKARAEKALKEVQSRLSDHGGCHIKQIKAMACCTDDYVRQNPWCSVGIGATIGLIVGLLVARR</sequence>
<dbReference type="PANTHER" id="PTHR35893">
    <property type="entry name" value="INNER MEMBRANE PROTEIN-RELATED"/>
    <property type="match status" value="1"/>
</dbReference>
<evidence type="ECO:0000256" key="4">
    <source>
        <dbReference type="ARBA" id="ARBA00022519"/>
    </source>
</evidence>
<accession>Q74T50</accession>
<reference evidence="10 13" key="1">
    <citation type="journal article" date="2002" name="J. Bacteriol.">
        <title>Genome sequence of Yersinia pestis KIM.</title>
        <authorList>
            <person name="Deng W."/>
            <person name="Burland V."/>
            <person name="Plunkett G.III."/>
            <person name="Boutin A."/>
            <person name="Mayhew G.F."/>
            <person name="Liss P."/>
            <person name="Perna N.T."/>
            <person name="Rose D.J."/>
            <person name="Mau B."/>
            <person name="Zhou S."/>
            <person name="Schwartz D.C."/>
            <person name="Fetherston J.D."/>
            <person name="Lindler L.E."/>
            <person name="Brubaker R.R."/>
            <person name="Plana G.V."/>
            <person name="Straley S.C."/>
            <person name="McDonough K.A."/>
            <person name="Nilles M.L."/>
            <person name="Matson J.S."/>
            <person name="Blattner F.R."/>
            <person name="Perry R.D."/>
        </authorList>
    </citation>
    <scope>NUCLEOTIDE SEQUENCE [LARGE SCALE GENOMIC DNA]</scope>
    <source>
        <strain evidence="10">KIM</strain>
        <strain evidence="13">KIM10+ / Biovar Mediaevalis</strain>
    </source>
</reference>
<reference evidence="12" key="3">
    <citation type="journal article" date="2004" name="DNA Res.">
        <title>Complete genome sequence of Yersinia pestis strain 91001, an isolate avirulent to humans.</title>
        <authorList>
            <person name="Song Y."/>
            <person name="Tong Z."/>
            <person name="Wang J."/>
            <person name="Wang L."/>
            <person name="Guo Z."/>
            <person name="Han Y."/>
            <person name="Zhang J."/>
            <person name="Pei D."/>
            <person name="Zhou D."/>
            <person name="Qin H."/>
            <person name="Pang X."/>
            <person name="Han Y."/>
            <person name="Zhai J."/>
            <person name="Li M."/>
            <person name="Cui B."/>
            <person name="Qi Z."/>
            <person name="Jin L."/>
            <person name="Dai R."/>
            <person name="Chen F."/>
            <person name="Li S."/>
            <person name="Ye C."/>
            <person name="Du Z."/>
            <person name="Lin W."/>
            <person name="Wang J."/>
            <person name="Yu J."/>
            <person name="Yang H."/>
            <person name="Wang J."/>
            <person name="Huang P."/>
            <person name="Yang R."/>
        </authorList>
    </citation>
    <scope>NUCLEOTIDE SEQUENCE [LARGE SCALE GENOMIC DNA]</scope>
    <source>
        <strain evidence="12">91001 / Biovar Mediaevalis</strain>
    </source>
</reference>
<protein>
    <submittedName>
        <fullName evidence="11">Membrane protein</fullName>
    </submittedName>
</protein>
<reference evidence="11" key="2">
    <citation type="submission" date="2003-04" db="EMBL/GenBank/DDBJ databases">
        <authorList>
            <person name="Song Y."/>
            <person name="Tong Z."/>
            <person name="Wang L."/>
            <person name="Han Y."/>
            <person name="Zhang J."/>
            <person name="Pei D."/>
            <person name="Wang J."/>
            <person name="Zhou D."/>
            <person name="Han Y."/>
            <person name="Pang X."/>
            <person name="Zhai J."/>
            <person name="Chen F."/>
            <person name="Qin H."/>
            <person name="Wang J."/>
            <person name="Li S."/>
            <person name="Guo Z."/>
            <person name="Ye C."/>
            <person name="Du Z."/>
            <person name="Lin W."/>
            <person name="Wang J."/>
            <person name="Yu J."/>
            <person name="Yang H."/>
            <person name="Wang J."/>
            <person name="Huang P."/>
            <person name="Yang R."/>
        </authorList>
    </citation>
    <scope>NUCLEOTIDE SEQUENCE</scope>
    <source>
        <strain evidence="11">91001</strain>
    </source>
</reference>
<evidence type="ECO:0000313" key="11">
    <source>
        <dbReference type="EMBL" id="AAS62547.1"/>
    </source>
</evidence>
<dbReference type="HOGENOM" id="CLU_132623_0_2_6"/>
<dbReference type="EMBL" id="AE017042">
    <property type="protein sequence ID" value="AAS62547.1"/>
    <property type="molecule type" value="Genomic_DNA"/>
</dbReference>
<evidence type="ECO:0000256" key="6">
    <source>
        <dbReference type="ARBA" id="ARBA00022989"/>
    </source>
</evidence>
<reference evidence="11" key="4">
    <citation type="submission" date="2016-05" db="EMBL/GenBank/DDBJ databases">
        <title>Reannotation of Yersinia pestis strain 91001 based on omics data.</title>
        <authorList>
            <person name="Yiqing M."/>
        </authorList>
    </citation>
    <scope>NUCLEOTIDE SEQUENCE</scope>
    <source>
        <strain evidence="11">91001</strain>
    </source>
</reference>
<evidence type="ECO:0000313" key="10">
    <source>
        <dbReference type="EMBL" id="AAM85226.1"/>
    </source>
</evidence>
<evidence type="ECO:0000259" key="8">
    <source>
        <dbReference type="Pfam" id="PF05957"/>
    </source>
</evidence>
<accession>Q8D0S6</accession>
<dbReference type="DNASU" id="1146604"/>
<comment type="similarity">
    <text evidence="2">Belongs to the ElaB/YgaM/YqjD family.</text>
</comment>
<dbReference type="InterPro" id="IPR010279">
    <property type="entry name" value="YqjD/ElaB"/>
</dbReference>
<dbReference type="PANTHER" id="PTHR35893:SF1">
    <property type="entry name" value="PROTEIN ELAB"/>
    <property type="match status" value="1"/>
</dbReference>
<evidence type="ECO:0000313" key="12">
    <source>
        <dbReference type="Proteomes" id="UP000001019"/>
    </source>
</evidence>
<dbReference type="InterPro" id="IPR043605">
    <property type="entry name" value="DUF883_C"/>
</dbReference>
<evidence type="ECO:0000313" key="13">
    <source>
        <dbReference type="Proteomes" id="UP000002490"/>
    </source>
</evidence>
<dbReference type="GO" id="GO:0005886">
    <property type="term" value="C:plasma membrane"/>
    <property type="evidence" value="ECO:0007669"/>
    <property type="project" value="UniProtKB-SubCell"/>
</dbReference>
<comment type="subcellular location">
    <subcellularLocation>
        <location evidence="1">Cell inner membrane</location>
        <topology evidence="1">Single-pass membrane protein</topology>
    </subcellularLocation>
</comment>
<organism evidence="10 13">
    <name type="scientific">Yersinia pestis</name>
    <dbReference type="NCBI Taxonomy" id="632"/>
    <lineage>
        <taxon>Bacteria</taxon>
        <taxon>Pseudomonadati</taxon>
        <taxon>Pseudomonadota</taxon>
        <taxon>Gammaproteobacteria</taxon>
        <taxon>Enterobacterales</taxon>
        <taxon>Yersiniaceae</taxon>
        <taxon>Yersinia</taxon>
    </lineage>
</organism>
<dbReference type="GO" id="GO:0043022">
    <property type="term" value="F:ribosome binding"/>
    <property type="evidence" value="ECO:0007669"/>
    <property type="project" value="InterPro"/>
</dbReference>